<name>A0ABS7HIP4_9MICO</name>
<dbReference type="Pfam" id="PF00383">
    <property type="entry name" value="dCMP_cyt_deam_1"/>
    <property type="match status" value="1"/>
</dbReference>
<proteinExistence type="predicted"/>
<evidence type="ECO:0000313" key="2">
    <source>
        <dbReference type="EMBL" id="MBW9092578.1"/>
    </source>
</evidence>
<dbReference type="PANTHER" id="PTHR11079:SF179">
    <property type="entry name" value="TRNA(ADENINE(34)) DEAMINASE, CHLOROPLASTIC"/>
    <property type="match status" value="1"/>
</dbReference>
<evidence type="ECO:0000259" key="1">
    <source>
        <dbReference type="PROSITE" id="PS51747"/>
    </source>
</evidence>
<keyword evidence="3" id="KW-1185">Reference proteome</keyword>
<dbReference type="Gene3D" id="3.40.140.10">
    <property type="entry name" value="Cytidine Deaminase, domain 2"/>
    <property type="match status" value="1"/>
</dbReference>
<feature type="domain" description="CMP/dCMP-type deaminase" evidence="1">
    <location>
        <begin position="7"/>
        <end position="121"/>
    </location>
</feature>
<dbReference type="CDD" id="cd01285">
    <property type="entry name" value="nucleoside_deaminase"/>
    <property type="match status" value="1"/>
</dbReference>
<comment type="caution">
    <text evidence="2">The sequence shown here is derived from an EMBL/GenBank/DDBJ whole genome shotgun (WGS) entry which is preliminary data.</text>
</comment>
<protein>
    <submittedName>
        <fullName evidence="2">Nucleoside deaminase</fullName>
    </submittedName>
</protein>
<dbReference type="RefSeq" id="WP_220299333.1">
    <property type="nucleotide sequence ID" value="NZ_JAEUAW010000002.1"/>
</dbReference>
<dbReference type="Proteomes" id="UP001196843">
    <property type="component" value="Unassembled WGS sequence"/>
</dbReference>
<dbReference type="PROSITE" id="PS51747">
    <property type="entry name" value="CYT_DCMP_DEAMINASES_2"/>
    <property type="match status" value="1"/>
</dbReference>
<evidence type="ECO:0000313" key="3">
    <source>
        <dbReference type="Proteomes" id="UP001196843"/>
    </source>
</evidence>
<gene>
    <name evidence="2" type="ORF">JNB62_02645</name>
</gene>
<dbReference type="PANTHER" id="PTHR11079">
    <property type="entry name" value="CYTOSINE DEAMINASE FAMILY MEMBER"/>
    <property type="match status" value="1"/>
</dbReference>
<accession>A0ABS7HIP4</accession>
<sequence>MSSEISSADEYHLRRCVELAKQALENGDDPFGSVLVDANGAVLAEEMNREQSDRDPTAHPELALVRWAIAHLTPEQRATSTVYTSGEHCPMCAAAHGWAGLGRVVAAASAAQLAEWRASWELPAGPVAPMPITDVLPDAVVIAPVAPFDAEMREVHRQAALRGTRRRACG</sequence>
<dbReference type="InterPro" id="IPR016193">
    <property type="entry name" value="Cytidine_deaminase-like"/>
</dbReference>
<reference evidence="2 3" key="1">
    <citation type="journal article" date="2021" name="MBio">
        <title>Poor Competitiveness of Bradyrhizobium in Pigeon Pea Root Colonization in Indian Soils.</title>
        <authorList>
            <person name="Chalasani D."/>
            <person name="Basu A."/>
            <person name="Pullabhotla S.V.S.R.N."/>
            <person name="Jorrin B."/>
            <person name="Neal A.L."/>
            <person name="Poole P.S."/>
            <person name="Podile A.R."/>
            <person name="Tkacz A."/>
        </authorList>
    </citation>
    <scope>NUCLEOTIDE SEQUENCE [LARGE SCALE GENOMIC DNA]</scope>
    <source>
        <strain evidence="2 3">HU14</strain>
    </source>
</reference>
<dbReference type="InterPro" id="IPR002125">
    <property type="entry name" value="CMP_dCMP_dom"/>
</dbReference>
<organism evidence="2 3">
    <name type="scientific">Microbacterium jejuense</name>
    <dbReference type="NCBI Taxonomy" id="1263637"/>
    <lineage>
        <taxon>Bacteria</taxon>
        <taxon>Bacillati</taxon>
        <taxon>Actinomycetota</taxon>
        <taxon>Actinomycetes</taxon>
        <taxon>Micrococcales</taxon>
        <taxon>Microbacteriaceae</taxon>
        <taxon>Microbacterium</taxon>
    </lineage>
</organism>
<dbReference type="SUPFAM" id="SSF53927">
    <property type="entry name" value="Cytidine deaminase-like"/>
    <property type="match status" value="1"/>
</dbReference>
<dbReference type="EMBL" id="JAEUAW010000002">
    <property type="protein sequence ID" value="MBW9092578.1"/>
    <property type="molecule type" value="Genomic_DNA"/>
</dbReference>